<evidence type="ECO:0000313" key="1">
    <source>
        <dbReference type="EMBL" id="SDG30716.1"/>
    </source>
</evidence>
<dbReference type="EMBL" id="FNBK01000023">
    <property type="protein sequence ID" value="SDG30716.1"/>
    <property type="molecule type" value="Genomic_DNA"/>
</dbReference>
<dbReference type="OrthoDB" id="280959at2157"/>
<dbReference type="RefSeq" id="WP_092695334.1">
    <property type="nucleotide sequence ID" value="NZ_FNBK01000023.1"/>
</dbReference>
<name>A0A1G7T5Z1_9EURY</name>
<dbReference type="InterPro" id="IPR055537">
    <property type="entry name" value="DUF7113"/>
</dbReference>
<gene>
    <name evidence="1" type="ORF">SAMN05216218_12314</name>
</gene>
<accession>A0A1G7T5Z1</accession>
<organism evidence="1 2">
    <name type="scientific">Halorientalis regularis</name>
    <dbReference type="NCBI Taxonomy" id="660518"/>
    <lineage>
        <taxon>Archaea</taxon>
        <taxon>Methanobacteriati</taxon>
        <taxon>Methanobacteriota</taxon>
        <taxon>Stenosarchaea group</taxon>
        <taxon>Halobacteria</taxon>
        <taxon>Halobacteriales</taxon>
        <taxon>Haloarculaceae</taxon>
        <taxon>Halorientalis</taxon>
    </lineage>
</organism>
<dbReference type="AlphaFoldDB" id="A0A1G7T5Z1"/>
<proteinExistence type="predicted"/>
<reference evidence="2" key="1">
    <citation type="submission" date="2016-10" db="EMBL/GenBank/DDBJ databases">
        <authorList>
            <person name="Varghese N."/>
            <person name="Submissions S."/>
        </authorList>
    </citation>
    <scope>NUCLEOTIDE SEQUENCE [LARGE SCALE GENOMIC DNA]</scope>
    <source>
        <strain evidence="2">IBRC-M 10760</strain>
    </source>
</reference>
<protein>
    <submittedName>
        <fullName evidence="1">Uncharacterized protein</fullName>
    </submittedName>
</protein>
<dbReference type="STRING" id="660518.SAMN05216218_12314"/>
<evidence type="ECO:0000313" key="2">
    <source>
        <dbReference type="Proteomes" id="UP000199076"/>
    </source>
</evidence>
<keyword evidence="2" id="KW-1185">Reference proteome</keyword>
<dbReference type="Proteomes" id="UP000199076">
    <property type="component" value="Unassembled WGS sequence"/>
</dbReference>
<sequence length="118" mass="12883">MLLVCGLAGGTGTTGTLYEPDETPPSYDGAPTVEAPYAWVCDSFYRVESGGQKLETDQGTIRVAFERPTVRGFERRERAIAAAKTHIRDQFSRTGIRADPDFYIDTPADAGHVPDSSR</sequence>
<dbReference type="Pfam" id="PF23425">
    <property type="entry name" value="DUF7113"/>
    <property type="match status" value="1"/>
</dbReference>